<dbReference type="AlphaFoldDB" id="I4ED28"/>
<dbReference type="Proteomes" id="UP000004221">
    <property type="component" value="Unassembled WGS sequence"/>
</dbReference>
<dbReference type="PANTHER" id="PTHR34535">
    <property type="entry name" value="HYDROGENASE MATURATION FACTOR HYPA"/>
    <property type="match status" value="1"/>
</dbReference>
<keyword evidence="6" id="KW-1185">Reference proteome</keyword>
<dbReference type="Gene3D" id="3.30.2320.80">
    <property type="match status" value="1"/>
</dbReference>
<evidence type="ECO:0000256" key="1">
    <source>
        <dbReference type="ARBA" id="ARBA00022596"/>
    </source>
</evidence>
<evidence type="ECO:0000313" key="5">
    <source>
        <dbReference type="EMBL" id="CCF82590.1"/>
    </source>
</evidence>
<dbReference type="InterPro" id="IPR000688">
    <property type="entry name" value="HypA/HybF"/>
</dbReference>
<evidence type="ECO:0000313" key="6">
    <source>
        <dbReference type="Proteomes" id="UP000004221"/>
    </source>
</evidence>
<evidence type="ECO:0000256" key="3">
    <source>
        <dbReference type="ARBA" id="ARBA00022833"/>
    </source>
</evidence>
<name>I4ED28_9BACT</name>
<comment type="function">
    <text evidence="4">Involved in the maturation of [NiFe] hydrogenases. Required for nickel insertion into the metal center of the hydrogenase.</text>
</comment>
<evidence type="ECO:0000256" key="4">
    <source>
        <dbReference type="HAMAP-Rule" id="MF_00213"/>
    </source>
</evidence>
<comment type="similarity">
    <text evidence="4">Belongs to the HypA/HybF family.</text>
</comment>
<dbReference type="Pfam" id="PF01155">
    <property type="entry name" value="HypA"/>
    <property type="match status" value="1"/>
</dbReference>
<dbReference type="GO" id="GO:0016151">
    <property type="term" value="F:nickel cation binding"/>
    <property type="evidence" value="ECO:0007669"/>
    <property type="project" value="UniProtKB-UniRule"/>
</dbReference>
<dbReference type="RefSeq" id="WP_008474757.1">
    <property type="nucleotide sequence ID" value="NZ_CAGS01000039.1"/>
</dbReference>
<feature type="binding site" evidence="4">
    <location>
        <position position="73"/>
    </location>
    <ligand>
        <name>Zn(2+)</name>
        <dbReference type="ChEBI" id="CHEBI:29105"/>
    </ligand>
</feature>
<organism evidence="5 6">
    <name type="scientific">Nitrolancea hollandica Lb</name>
    <dbReference type="NCBI Taxonomy" id="1129897"/>
    <lineage>
        <taxon>Bacteria</taxon>
        <taxon>Pseudomonadati</taxon>
        <taxon>Thermomicrobiota</taxon>
        <taxon>Thermomicrobia</taxon>
        <taxon>Sphaerobacterales</taxon>
        <taxon>Sphaerobacterineae</taxon>
        <taxon>Sphaerobacteraceae</taxon>
        <taxon>Nitrolancea</taxon>
    </lineage>
</organism>
<dbReference type="PANTHER" id="PTHR34535:SF3">
    <property type="entry name" value="HYDROGENASE MATURATION FACTOR HYPA"/>
    <property type="match status" value="1"/>
</dbReference>
<sequence>MHELSVMSALLELVEEHAQELGAKRVLTINLVIGERACIIDDSLLFYFQELTPGTLAEGAELMVRRPPMRFHCAACDRDYAPAGGDFRCPACGAVGCVTDDGTEILIESMEIET</sequence>
<accession>I4ED28</accession>
<feature type="binding site" evidence="4">
    <location>
        <position position="76"/>
    </location>
    <ligand>
        <name>Zn(2+)</name>
        <dbReference type="ChEBI" id="CHEBI:29105"/>
    </ligand>
</feature>
<proteinExistence type="inferred from homology"/>
<keyword evidence="3 4" id="KW-0862">Zinc</keyword>
<dbReference type="PIRSF" id="PIRSF004761">
    <property type="entry name" value="Hydrgn_mat_HypA"/>
    <property type="match status" value="1"/>
</dbReference>
<feature type="binding site" evidence="4">
    <location>
        <position position="89"/>
    </location>
    <ligand>
        <name>Zn(2+)</name>
        <dbReference type="ChEBI" id="CHEBI:29105"/>
    </ligand>
</feature>
<dbReference type="GO" id="GO:0051604">
    <property type="term" value="P:protein maturation"/>
    <property type="evidence" value="ECO:0007669"/>
    <property type="project" value="InterPro"/>
</dbReference>
<dbReference type="HAMAP" id="MF_00213">
    <property type="entry name" value="HypA_HybF"/>
    <property type="match status" value="1"/>
</dbReference>
<feature type="binding site" evidence="4">
    <location>
        <position position="2"/>
    </location>
    <ligand>
        <name>Ni(2+)</name>
        <dbReference type="ChEBI" id="CHEBI:49786"/>
    </ligand>
</feature>
<gene>
    <name evidence="4 5" type="primary">hypA</name>
    <name evidence="5" type="ORF">NITHO_1330005</name>
</gene>
<protein>
    <recommendedName>
        <fullName evidence="4">Hydrogenase maturation factor HypA</fullName>
    </recommendedName>
</protein>
<keyword evidence="2 4" id="KW-0479">Metal-binding</keyword>
<dbReference type="OrthoDB" id="9800361at2"/>
<comment type="caution">
    <text evidence="5">The sequence shown here is derived from an EMBL/GenBank/DDBJ whole genome shotgun (WGS) entry which is preliminary data.</text>
</comment>
<reference evidence="5 6" key="1">
    <citation type="journal article" date="2012" name="ISME J.">
        <title>Nitrification expanded: discovery, physiology and genomics of a nitrite-oxidizing bacterium from the phylum Chloroflexi.</title>
        <authorList>
            <person name="Sorokin D.Y."/>
            <person name="Lucker S."/>
            <person name="Vejmelkova D."/>
            <person name="Kostrikina N.A."/>
            <person name="Kleerebezem R."/>
            <person name="Rijpstra W.I."/>
            <person name="Damste J.S."/>
            <person name="Le Paslier D."/>
            <person name="Muyzer G."/>
            <person name="Wagner M."/>
            <person name="van Loosdrecht M.C."/>
            <person name="Daims H."/>
        </authorList>
    </citation>
    <scope>NUCLEOTIDE SEQUENCE [LARGE SCALE GENOMIC DNA]</scope>
    <source>
        <strain evidence="6">none</strain>
    </source>
</reference>
<keyword evidence="1 4" id="KW-0533">Nickel</keyword>
<feature type="binding site" evidence="4">
    <location>
        <position position="92"/>
    </location>
    <ligand>
        <name>Zn(2+)</name>
        <dbReference type="ChEBI" id="CHEBI:29105"/>
    </ligand>
</feature>
<evidence type="ECO:0000256" key="2">
    <source>
        <dbReference type="ARBA" id="ARBA00022723"/>
    </source>
</evidence>
<dbReference type="GO" id="GO:0008270">
    <property type="term" value="F:zinc ion binding"/>
    <property type="evidence" value="ECO:0007669"/>
    <property type="project" value="UniProtKB-UniRule"/>
</dbReference>
<dbReference type="EMBL" id="CAGS01000039">
    <property type="protein sequence ID" value="CCF82590.1"/>
    <property type="molecule type" value="Genomic_DNA"/>
</dbReference>